<dbReference type="InterPro" id="IPR036236">
    <property type="entry name" value="Znf_C2H2_sf"/>
</dbReference>
<keyword evidence="6" id="KW-0539">Nucleus</keyword>
<evidence type="ECO:0000256" key="2">
    <source>
        <dbReference type="ARBA" id="ARBA00022723"/>
    </source>
</evidence>
<feature type="domain" description="C2H2-type" evidence="9">
    <location>
        <begin position="607"/>
        <end position="634"/>
    </location>
</feature>
<dbReference type="PROSITE" id="PS00028">
    <property type="entry name" value="ZINC_FINGER_C2H2_1"/>
    <property type="match status" value="10"/>
</dbReference>
<dbReference type="EMBL" id="CP111027">
    <property type="protein sequence ID" value="WAR29768.1"/>
    <property type="molecule type" value="Genomic_DNA"/>
</dbReference>
<dbReference type="PANTHER" id="PTHR16515">
    <property type="entry name" value="PR DOMAIN ZINC FINGER PROTEIN"/>
    <property type="match status" value="1"/>
</dbReference>
<feature type="domain" description="C2H2-type" evidence="9">
    <location>
        <begin position="215"/>
        <end position="237"/>
    </location>
</feature>
<feature type="domain" description="C2H2-type" evidence="9">
    <location>
        <begin position="109"/>
        <end position="139"/>
    </location>
</feature>
<evidence type="ECO:0000256" key="3">
    <source>
        <dbReference type="ARBA" id="ARBA00022737"/>
    </source>
</evidence>
<feature type="domain" description="C2H2-type" evidence="9">
    <location>
        <begin position="635"/>
        <end position="662"/>
    </location>
</feature>
<reference evidence="10" key="1">
    <citation type="submission" date="2022-11" db="EMBL/GenBank/DDBJ databases">
        <title>Centuries of genome instability and evolution in soft-shell clam transmissible cancer (bioRxiv).</title>
        <authorList>
            <person name="Hart S.F.M."/>
            <person name="Yonemitsu M.A."/>
            <person name="Giersch R.M."/>
            <person name="Beal B.F."/>
            <person name="Arriagada G."/>
            <person name="Davis B.W."/>
            <person name="Ostrander E.A."/>
            <person name="Goff S.P."/>
            <person name="Metzger M.J."/>
        </authorList>
    </citation>
    <scope>NUCLEOTIDE SEQUENCE</scope>
    <source>
        <strain evidence="10">MELC-2E11</strain>
        <tissue evidence="10">Siphon/mantle</tissue>
    </source>
</reference>
<feature type="compositionally biased region" description="Basic residues" evidence="8">
    <location>
        <begin position="415"/>
        <end position="424"/>
    </location>
</feature>
<dbReference type="Gene3D" id="3.30.160.60">
    <property type="entry name" value="Classic Zinc Finger"/>
    <property type="match status" value="8"/>
</dbReference>
<dbReference type="SUPFAM" id="SSF57667">
    <property type="entry name" value="beta-beta-alpha zinc fingers"/>
    <property type="match status" value="6"/>
</dbReference>
<evidence type="ECO:0000313" key="11">
    <source>
        <dbReference type="Proteomes" id="UP001164746"/>
    </source>
</evidence>
<feature type="domain" description="C2H2-type" evidence="9">
    <location>
        <begin position="663"/>
        <end position="690"/>
    </location>
</feature>
<comment type="subcellular location">
    <subcellularLocation>
        <location evidence="1">Nucleus</location>
    </subcellularLocation>
</comment>
<dbReference type="Pfam" id="PF00096">
    <property type="entry name" value="zf-C2H2"/>
    <property type="match status" value="3"/>
</dbReference>
<name>A0ABY7G989_MYAAR</name>
<gene>
    <name evidence="10" type="ORF">MAR_003336</name>
</gene>
<evidence type="ECO:0000313" key="10">
    <source>
        <dbReference type="EMBL" id="WAR29768.1"/>
    </source>
</evidence>
<keyword evidence="4 7" id="KW-0863">Zinc-finger</keyword>
<dbReference type="PANTHER" id="PTHR16515:SF49">
    <property type="entry name" value="GASTRULA ZINC FINGER PROTEIN XLCGF49.1-LIKE-RELATED"/>
    <property type="match status" value="1"/>
</dbReference>
<dbReference type="InterPro" id="IPR003656">
    <property type="entry name" value="Znf_BED"/>
</dbReference>
<evidence type="ECO:0000259" key="9">
    <source>
        <dbReference type="PROSITE" id="PS50157"/>
    </source>
</evidence>
<dbReference type="InterPro" id="IPR050331">
    <property type="entry name" value="Zinc_finger"/>
</dbReference>
<keyword evidence="5" id="KW-0862">Zinc</keyword>
<keyword evidence="2" id="KW-0479">Metal-binding</keyword>
<feature type="domain" description="C2H2-type" evidence="9">
    <location>
        <begin position="81"/>
        <end position="108"/>
    </location>
</feature>
<feature type="domain" description="C2H2-type" evidence="9">
    <location>
        <begin position="519"/>
        <end position="549"/>
    </location>
</feature>
<evidence type="ECO:0000256" key="4">
    <source>
        <dbReference type="ARBA" id="ARBA00022771"/>
    </source>
</evidence>
<evidence type="ECO:0000256" key="8">
    <source>
        <dbReference type="SAM" id="MobiDB-lite"/>
    </source>
</evidence>
<dbReference type="InterPro" id="IPR013087">
    <property type="entry name" value="Znf_C2H2_type"/>
</dbReference>
<feature type="domain" description="C2H2-type" evidence="9">
    <location>
        <begin position="579"/>
        <end position="606"/>
    </location>
</feature>
<accession>A0ABY7G989</accession>
<dbReference type="SMART" id="SM00355">
    <property type="entry name" value="ZnF_C2H2"/>
    <property type="match status" value="13"/>
</dbReference>
<keyword evidence="3" id="KW-0677">Repeat</keyword>
<protein>
    <submittedName>
        <fullName evidence="10">ZN566-like protein</fullName>
    </submittedName>
</protein>
<evidence type="ECO:0000256" key="5">
    <source>
        <dbReference type="ARBA" id="ARBA00022833"/>
    </source>
</evidence>
<dbReference type="Pfam" id="PF02892">
    <property type="entry name" value="zf-BED"/>
    <property type="match status" value="1"/>
</dbReference>
<evidence type="ECO:0000256" key="1">
    <source>
        <dbReference type="ARBA" id="ARBA00004123"/>
    </source>
</evidence>
<evidence type="ECO:0000256" key="6">
    <source>
        <dbReference type="ARBA" id="ARBA00023242"/>
    </source>
</evidence>
<keyword evidence="11" id="KW-1185">Reference proteome</keyword>
<proteinExistence type="predicted"/>
<feature type="region of interest" description="Disordered" evidence="8">
    <location>
        <begin position="398"/>
        <end position="424"/>
    </location>
</feature>
<sequence>MDLSQTLPGDKDNGEENNQTLGNRKCTMCDYQTSSFSGLQQHLISHARKHLIKCALCGNHYKDYVKMVKHMEFKHPHCRIYKCIFCSKKFVDEKDLTEHIQTHPDRKYFQCPNPACPEQFTKLIEMYEHMKGDHDLYKDESFDNPQIVIEIDTDNEYDDLCKTDGLRSTLEEVNKFNCITCDMKLNTEDEYRQHLIAHEIVQKKQKKATKEKPGYQCQICSMFFVSKVRLNNHLKLHQHCFKCMFCDKLLNSMKKIETHVSSSHQRKLAKLGPNVLPYIEVKYDDLVIAGNNEQFNMINKTKAIVPDKKAKKNNMQQSQSIPTQSTIAMPSCIVNDYKNILHNDSKVQSLENAPHEHHLSHSDLAVTEDKLMLANAKETIEVDLTKVKIEPDITAGSQLMVKEQKTEQSQGARNGSKRKGSPTKYIKRNSAWNDKSEFETGESEIKAEVQEQDNEYFKAGIVSSLNKRARIDLLFEEAGKMRVDNFNKYGPERQYDDMANCGEEHTQYINEIAGTVKQFICPVEGCGKPFLKEKNREKHILINHSGMKPEYFCKACDKYFLRKKEYLIHRRIHEDKKMVECPYCNKMYSGGTNLKAHILTHTGKRPFECKICKRCFTQNSSLRRHLVTHTGIKQFECKFCGKPFARYDDLKTHTRIHTGEKPYVCEVCGRAFTQNGPLIKHREIHEKEGRMSPEKSKLIRRTLPRYPFEKRMDGDNQTDIADSGFLTKVASDSSLYQIRK</sequence>
<evidence type="ECO:0000256" key="7">
    <source>
        <dbReference type="PROSITE-ProRule" id="PRU00042"/>
    </source>
</evidence>
<organism evidence="10 11">
    <name type="scientific">Mya arenaria</name>
    <name type="common">Soft-shell clam</name>
    <dbReference type="NCBI Taxonomy" id="6604"/>
    <lineage>
        <taxon>Eukaryota</taxon>
        <taxon>Metazoa</taxon>
        <taxon>Spiralia</taxon>
        <taxon>Lophotrochozoa</taxon>
        <taxon>Mollusca</taxon>
        <taxon>Bivalvia</taxon>
        <taxon>Autobranchia</taxon>
        <taxon>Heteroconchia</taxon>
        <taxon>Euheterodonta</taxon>
        <taxon>Imparidentia</taxon>
        <taxon>Neoheterodontei</taxon>
        <taxon>Myida</taxon>
        <taxon>Myoidea</taxon>
        <taxon>Myidae</taxon>
        <taxon>Mya</taxon>
    </lineage>
</organism>
<dbReference type="Proteomes" id="UP001164746">
    <property type="component" value="Chromosome 16"/>
</dbReference>
<feature type="domain" description="C2H2-type" evidence="9">
    <location>
        <begin position="551"/>
        <end position="578"/>
    </location>
</feature>
<dbReference type="PROSITE" id="PS50157">
    <property type="entry name" value="ZINC_FINGER_C2H2_2"/>
    <property type="match status" value="9"/>
</dbReference>